<evidence type="ECO:0000313" key="2">
    <source>
        <dbReference type="EMBL" id="KAF1917222.1"/>
    </source>
</evidence>
<name>A0A6A5QPE3_AMPQU</name>
<dbReference type="AlphaFoldDB" id="A0A6A5QPE3"/>
<evidence type="ECO:0000313" key="3">
    <source>
        <dbReference type="Proteomes" id="UP000800096"/>
    </source>
</evidence>
<gene>
    <name evidence="2" type="ORF">BDU57DRAFT_444637</name>
</gene>
<keyword evidence="3" id="KW-1185">Reference proteome</keyword>
<evidence type="ECO:0008006" key="4">
    <source>
        <dbReference type="Google" id="ProtNLM"/>
    </source>
</evidence>
<reference evidence="2" key="1">
    <citation type="journal article" date="2020" name="Stud. Mycol.">
        <title>101 Dothideomycetes genomes: a test case for predicting lifestyles and emergence of pathogens.</title>
        <authorList>
            <person name="Haridas S."/>
            <person name="Albert R."/>
            <person name="Binder M."/>
            <person name="Bloem J."/>
            <person name="Labutti K."/>
            <person name="Salamov A."/>
            <person name="Andreopoulos B."/>
            <person name="Baker S."/>
            <person name="Barry K."/>
            <person name="Bills G."/>
            <person name="Bluhm B."/>
            <person name="Cannon C."/>
            <person name="Castanera R."/>
            <person name="Culley D."/>
            <person name="Daum C."/>
            <person name="Ezra D."/>
            <person name="Gonzalez J."/>
            <person name="Henrissat B."/>
            <person name="Kuo A."/>
            <person name="Liang C."/>
            <person name="Lipzen A."/>
            <person name="Lutzoni F."/>
            <person name="Magnuson J."/>
            <person name="Mondo S."/>
            <person name="Nolan M."/>
            <person name="Ohm R."/>
            <person name="Pangilinan J."/>
            <person name="Park H.-J."/>
            <person name="Ramirez L."/>
            <person name="Alfaro M."/>
            <person name="Sun H."/>
            <person name="Tritt A."/>
            <person name="Yoshinaga Y."/>
            <person name="Zwiers L.-H."/>
            <person name="Turgeon B."/>
            <person name="Goodwin S."/>
            <person name="Spatafora J."/>
            <person name="Crous P."/>
            <person name="Grigoriev I."/>
        </authorList>
    </citation>
    <scope>NUCLEOTIDE SEQUENCE</scope>
    <source>
        <strain evidence="2">HMLAC05119</strain>
    </source>
</reference>
<proteinExistence type="predicted"/>
<dbReference type="EMBL" id="ML979134">
    <property type="protein sequence ID" value="KAF1917222.1"/>
    <property type="molecule type" value="Genomic_DNA"/>
</dbReference>
<dbReference type="Proteomes" id="UP000800096">
    <property type="component" value="Unassembled WGS sequence"/>
</dbReference>
<feature type="chain" id="PRO_5025406498" description="Ubiquitin 3 binding protein But2 C-terminal domain-containing protein" evidence="1">
    <location>
        <begin position="20"/>
        <end position="230"/>
    </location>
</feature>
<sequence>MLNAITPFIAALLMPGGSTFPYPFTNSTSPQNGTFSNATLPSPNGTGVIEYKCQYKFPTDLTVLNERYPDYNTSHLHDASRLFMLRRQVPEEGEIATRAQFQGLPSNVSNTTCRLELTLPKLQTIKGFNPTFNVYQVERDTDTISTWKNYVGYTDANLFGRVNGEPEALERTRTIGGGIAAIGETRCNETLTFQMGMAFNSKDGVPNYWEFVEIMPPAWPVQGFRMVWGC</sequence>
<dbReference type="OrthoDB" id="3772810at2759"/>
<keyword evidence="1" id="KW-0732">Signal</keyword>
<organism evidence="2 3">
    <name type="scientific">Ampelomyces quisqualis</name>
    <name type="common">Powdery mildew agent</name>
    <dbReference type="NCBI Taxonomy" id="50730"/>
    <lineage>
        <taxon>Eukaryota</taxon>
        <taxon>Fungi</taxon>
        <taxon>Dikarya</taxon>
        <taxon>Ascomycota</taxon>
        <taxon>Pezizomycotina</taxon>
        <taxon>Dothideomycetes</taxon>
        <taxon>Pleosporomycetidae</taxon>
        <taxon>Pleosporales</taxon>
        <taxon>Pleosporineae</taxon>
        <taxon>Phaeosphaeriaceae</taxon>
        <taxon>Ampelomyces</taxon>
    </lineage>
</organism>
<protein>
    <recommendedName>
        <fullName evidence="4">Ubiquitin 3 binding protein But2 C-terminal domain-containing protein</fullName>
    </recommendedName>
</protein>
<feature type="signal peptide" evidence="1">
    <location>
        <begin position="1"/>
        <end position="19"/>
    </location>
</feature>
<evidence type="ECO:0000256" key="1">
    <source>
        <dbReference type="SAM" id="SignalP"/>
    </source>
</evidence>
<accession>A0A6A5QPE3</accession>